<evidence type="ECO:0000259" key="5">
    <source>
        <dbReference type="Pfam" id="PF02662"/>
    </source>
</evidence>
<dbReference type="EMBL" id="BARU01005262">
    <property type="protein sequence ID" value="GAH28974.1"/>
    <property type="molecule type" value="Genomic_DNA"/>
</dbReference>
<evidence type="ECO:0000256" key="4">
    <source>
        <dbReference type="ARBA" id="ARBA00023014"/>
    </source>
</evidence>
<dbReference type="AlphaFoldDB" id="X1FHY2"/>
<accession>X1FHY2</accession>
<feature type="domain" description="F420-non-reducing hydrogenase iron-sulfur subunit D" evidence="5">
    <location>
        <begin position="17"/>
        <end position="140"/>
    </location>
</feature>
<evidence type="ECO:0000256" key="2">
    <source>
        <dbReference type="ARBA" id="ARBA00023002"/>
    </source>
</evidence>
<keyword evidence="1" id="KW-0479">Metal-binding</keyword>
<comment type="caution">
    <text evidence="6">The sequence shown here is derived from an EMBL/GenBank/DDBJ whole genome shotgun (WGS) entry which is preliminary data.</text>
</comment>
<dbReference type="Pfam" id="PF02662">
    <property type="entry name" value="FlpD"/>
    <property type="match status" value="1"/>
</dbReference>
<dbReference type="GO" id="GO:0051536">
    <property type="term" value="F:iron-sulfur cluster binding"/>
    <property type="evidence" value="ECO:0007669"/>
    <property type="project" value="UniProtKB-KW"/>
</dbReference>
<proteinExistence type="predicted"/>
<protein>
    <recommendedName>
        <fullName evidence="5">F420-non-reducing hydrogenase iron-sulfur subunit D domain-containing protein</fullName>
    </recommendedName>
</protein>
<organism evidence="6">
    <name type="scientific">marine sediment metagenome</name>
    <dbReference type="NCBI Taxonomy" id="412755"/>
    <lineage>
        <taxon>unclassified sequences</taxon>
        <taxon>metagenomes</taxon>
        <taxon>ecological metagenomes</taxon>
    </lineage>
</organism>
<dbReference type="InterPro" id="IPR003813">
    <property type="entry name" value="MvhD/FlpD"/>
</dbReference>
<evidence type="ECO:0000313" key="6">
    <source>
        <dbReference type="EMBL" id="GAH28974.1"/>
    </source>
</evidence>
<keyword evidence="2" id="KW-0560">Oxidoreductase</keyword>
<gene>
    <name evidence="6" type="ORF">S03H2_10204</name>
</gene>
<dbReference type="GO" id="GO:0046872">
    <property type="term" value="F:metal ion binding"/>
    <property type="evidence" value="ECO:0007669"/>
    <property type="project" value="UniProtKB-KW"/>
</dbReference>
<name>X1FHY2_9ZZZZ</name>
<keyword evidence="3" id="KW-0408">Iron</keyword>
<evidence type="ECO:0000256" key="3">
    <source>
        <dbReference type="ARBA" id="ARBA00023004"/>
    </source>
</evidence>
<evidence type="ECO:0000256" key="1">
    <source>
        <dbReference type="ARBA" id="ARBA00022723"/>
    </source>
</evidence>
<dbReference type="GO" id="GO:0016491">
    <property type="term" value="F:oxidoreductase activity"/>
    <property type="evidence" value="ECO:0007669"/>
    <property type="project" value="UniProtKB-KW"/>
</dbReference>
<reference evidence="6" key="1">
    <citation type="journal article" date="2014" name="Front. Microbiol.">
        <title>High frequency of phylogenetically diverse reductive dehalogenase-homologous genes in deep subseafloor sedimentary metagenomes.</title>
        <authorList>
            <person name="Kawai M."/>
            <person name="Futagami T."/>
            <person name="Toyoda A."/>
            <person name="Takaki Y."/>
            <person name="Nishi S."/>
            <person name="Hori S."/>
            <person name="Arai W."/>
            <person name="Tsubouchi T."/>
            <person name="Morono Y."/>
            <person name="Uchiyama I."/>
            <person name="Ito T."/>
            <person name="Fujiyama A."/>
            <person name="Inagaki F."/>
            <person name="Takami H."/>
        </authorList>
    </citation>
    <scope>NUCLEOTIDE SEQUENCE</scope>
    <source>
        <strain evidence="6">Expedition CK06-06</strain>
    </source>
</reference>
<sequence length="145" mass="16396">MPEAKNKAVKQDFEPEILVFCCNWCSYAGADLAGVSRFQYPPNMRIVRVMCSGRVDPSFVLKALKEGADGVLITGCHIGDCHYITGNEYAKDRFEKLHRIIIKQLGINEKRVRLEWVSASEGRRFADLITEFTNEIKGLGPLKVF</sequence>
<keyword evidence="4" id="KW-0411">Iron-sulfur</keyword>